<evidence type="ECO:0000259" key="1">
    <source>
        <dbReference type="Pfam" id="PF13392"/>
    </source>
</evidence>
<reference evidence="2 3" key="1">
    <citation type="submission" date="2019-10" db="EMBL/GenBank/DDBJ databases">
        <title>Rubrobacter sp nov SCSIO 52915 isolated from a deep-sea sediment in the South China Sea.</title>
        <authorList>
            <person name="Chen R.W."/>
        </authorList>
    </citation>
    <scope>NUCLEOTIDE SEQUENCE [LARGE SCALE GENOMIC DNA]</scope>
    <source>
        <strain evidence="2 3">SCSIO 52915</strain>
    </source>
</reference>
<evidence type="ECO:0000313" key="2">
    <source>
        <dbReference type="EMBL" id="QIN79591.1"/>
    </source>
</evidence>
<dbReference type="InterPro" id="IPR044925">
    <property type="entry name" value="His-Me_finger_sf"/>
</dbReference>
<dbReference type="EMBL" id="CP045121">
    <property type="protein sequence ID" value="QIN79591.1"/>
    <property type="molecule type" value="Genomic_DNA"/>
</dbReference>
<gene>
    <name evidence="2" type="ORF">GBA65_14880</name>
</gene>
<feature type="domain" description="HNH nuclease" evidence="1">
    <location>
        <begin position="127"/>
        <end position="171"/>
    </location>
</feature>
<dbReference type="InterPro" id="IPR003615">
    <property type="entry name" value="HNH_nuc"/>
</dbReference>
<accession>A0A6G8PZE8</accession>
<evidence type="ECO:0000313" key="3">
    <source>
        <dbReference type="Proteomes" id="UP000502706"/>
    </source>
</evidence>
<dbReference type="Proteomes" id="UP000502706">
    <property type="component" value="Chromosome"/>
</dbReference>
<name>A0A6G8PZE8_9ACTN</name>
<protein>
    <recommendedName>
        <fullName evidence="1">HNH nuclease domain-containing protein</fullName>
    </recommendedName>
</protein>
<keyword evidence="3" id="KW-1185">Reference proteome</keyword>
<dbReference type="Pfam" id="PF13392">
    <property type="entry name" value="HNH_3"/>
    <property type="match status" value="1"/>
</dbReference>
<dbReference type="AlphaFoldDB" id="A0A6G8PZE8"/>
<organism evidence="2 3">
    <name type="scientific">Rubrobacter marinus</name>
    <dbReference type="NCBI Taxonomy" id="2653852"/>
    <lineage>
        <taxon>Bacteria</taxon>
        <taxon>Bacillati</taxon>
        <taxon>Actinomycetota</taxon>
        <taxon>Rubrobacteria</taxon>
        <taxon>Rubrobacterales</taxon>
        <taxon>Rubrobacteraceae</taxon>
        <taxon>Rubrobacter</taxon>
    </lineage>
</organism>
<sequence length="177" mass="20061">MPGDAANIPGAANRSRRLTVDTIPRTPKEHRAYWHERFPEVPYGFCGCGCGQQTQPSPQTSTAHKRVRGCPAFFAHGHGARRPKVDYLRHYAPEDRGHDTPCWIWKGTISHGGYGRVFERNEHRGVMAHRLFYEARYGPIEDGNQLHHRCGIPSCVNPDHLLPLSVAEHARLHWESA</sequence>
<dbReference type="SUPFAM" id="SSF54060">
    <property type="entry name" value="His-Me finger endonucleases"/>
    <property type="match status" value="1"/>
</dbReference>
<dbReference type="KEGG" id="rmar:GBA65_14880"/>
<proteinExistence type="predicted"/>